<dbReference type="Proteomes" id="UP000229044">
    <property type="component" value="Unassembled WGS sequence"/>
</dbReference>
<accession>A0A2G1VLC8</accession>
<gene>
    <name evidence="1" type="ORF">CLH62_05745</name>
</gene>
<dbReference type="OrthoDB" id="6369551at2"/>
<keyword evidence="2" id="KW-1185">Reference proteome</keyword>
<evidence type="ECO:0008006" key="3">
    <source>
        <dbReference type="Google" id="ProtNLM"/>
    </source>
</evidence>
<proteinExistence type="predicted"/>
<dbReference type="EMBL" id="NTFI01000001">
    <property type="protein sequence ID" value="PHQ27576.1"/>
    <property type="molecule type" value="Genomic_DNA"/>
</dbReference>
<evidence type="ECO:0000313" key="2">
    <source>
        <dbReference type="Proteomes" id="UP000229044"/>
    </source>
</evidence>
<organism evidence="1 2">
    <name type="scientific">Marinobacter guineae</name>
    <dbReference type="NCBI Taxonomy" id="432303"/>
    <lineage>
        <taxon>Bacteria</taxon>
        <taxon>Pseudomonadati</taxon>
        <taxon>Pseudomonadota</taxon>
        <taxon>Gammaproteobacteria</taxon>
        <taxon>Pseudomonadales</taxon>
        <taxon>Marinobacteraceae</taxon>
        <taxon>Marinobacter</taxon>
    </lineage>
</organism>
<sequence>MQPITSWMQSYSRRQQFRRMAQSLLKERDDTLSDLGYDRHDLEGALHLPIRKDALQYIEARRSTRAHEGRRRRLPA</sequence>
<protein>
    <recommendedName>
        <fullName evidence="3">DUF1127 domain-containing protein</fullName>
    </recommendedName>
</protein>
<comment type="caution">
    <text evidence="1">The sequence shown here is derived from an EMBL/GenBank/DDBJ whole genome shotgun (WGS) entry which is preliminary data.</text>
</comment>
<reference evidence="1 2" key="1">
    <citation type="submission" date="2017-09" db="EMBL/GenBank/DDBJ databases">
        <title>The draft genome sequences of Marinobacter guineae M3B.</title>
        <authorList>
            <person name="Cao J."/>
        </authorList>
    </citation>
    <scope>NUCLEOTIDE SEQUENCE [LARGE SCALE GENOMIC DNA]</scope>
    <source>
        <strain evidence="1 2">M3B</strain>
    </source>
</reference>
<evidence type="ECO:0000313" key="1">
    <source>
        <dbReference type="EMBL" id="PHQ27576.1"/>
    </source>
</evidence>
<dbReference type="AlphaFoldDB" id="A0A2G1VLC8"/>
<name>A0A2G1VLC8_9GAMM</name>